<gene>
    <name evidence="2" type="ORF">POM88_021462</name>
</gene>
<evidence type="ECO:0000313" key="2">
    <source>
        <dbReference type="EMBL" id="KAK1383727.1"/>
    </source>
</evidence>
<dbReference type="Proteomes" id="UP001237642">
    <property type="component" value="Unassembled WGS sequence"/>
</dbReference>
<accession>A0AAD8IFV3</accession>
<dbReference type="EMBL" id="JAUIZM010000005">
    <property type="protein sequence ID" value="KAK1383727.1"/>
    <property type="molecule type" value="Genomic_DNA"/>
</dbReference>
<dbReference type="Pfam" id="PF15697">
    <property type="entry name" value="DUF4666"/>
    <property type="match status" value="1"/>
</dbReference>
<proteinExistence type="predicted"/>
<keyword evidence="3" id="KW-1185">Reference proteome</keyword>
<feature type="region of interest" description="Disordered" evidence="1">
    <location>
        <begin position="80"/>
        <end position="107"/>
    </location>
</feature>
<feature type="compositionally biased region" description="Polar residues" evidence="1">
    <location>
        <begin position="80"/>
        <end position="94"/>
    </location>
</feature>
<sequence>MAMNHTLQRSSYSFRRQGSSGRIWDDNYFTKSCELRSPRKLQESNNYVTKSCELTTPRKFRQSRFSCELDKMHRQLSMSLHRQSSVSLQRQPSIPLQAPPSRKQRIQKARPRRCECLAFFTQCVR</sequence>
<dbReference type="AlphaFoldDB" id="A0AAD8IFV3"/>
<dbReference type="PANTHER" id="PTHR33730">
    <property type="entry name" value="OS05G0542732 PROTEIN-RELATED"/>
    <property type="match status" value="1"/>
</dbReference>
<evidence type="ECO:0000256" key="1">
    <source>
        <dbReference type="SAM" id="MobiDB-lite"/>
    </source>
</evidence>
<name>A0AAD8IFV3_9APIA</name>
<reference evidence="2" key="2">
    <citation type="submission" date="2023-05" db="EMBL/GenBank/DDBJ databases">
        <authorList>
            <person name="Schelkunov M.I."/>
        </authorList>
    </citation>
    <scope>NUCLEOTIDE SEQUENCE</scope>
    <source>
        <strain evidence="2">Hsosn_3</strain>
        <tissue evidence="2">Leaf</tissue>
    </source>
</reference>
<protein>
    <submittedName>
        <fullName evidence="2">Uncharacterized protein</fullName>
    </submittedName>
</protein>
<comment type="caution">
    <text evidence="2">The sequence shown here is derived from an EMBL/GenBank/DDBJ whole genome shotgun (WGS) entry which is preliminary data.</text>
</comment>
<organism evidence="2 3">
    <name type="scientific">Heracleum sosnowskyi</name>
    <dbReference type="NCBI Taxonomy" id="360622"/>
    <lineage>
        <taxon>Eukaryota</taxon>
        <taxon>Viridiplantae</taxon>
        <taxon>Streptophyta</taxon>
        <taxon>Embryophyta</taxon>
        <taxon>Tracheophyta</taxon>
        <taxon>Spermatophyta</taxon>
        <taxon>Magnoliopsida</taxon>
        <taxon>eudicotyledons</taxon>
        <taxon>Gunneridae</taxon>
        <taxon>Pentapetalae</taxon>
        <taxon>asterids</taxon>
        <taxon>campanulids</taxon>
        <taxon>Apiales</taxon>
        <taxon>Apiaceae</taxon>
        <taxon>Apioideae</taxon>
        <taxon>apioid superclade</taxon>
        <taxon>Tordylieae</taxon>
        <taxon>Tordyliinae</taxon>
        <taxon>Heracleum</taxon>
    </lineage>
</organism>
<dbReference type="InterPro" id="IPR031421">
    <property type="entry name" value="DUF4666"/>
</dbReference>
<evidence type="ECO:0000313" key="3">
    <source>
        <dbReference type="Proteomes" id="UP001237642"/>
    </source>
</evidence>
<reference evidence="2" key="1">
    <citation type="submission" date="2023-02" db="EMBL/GenBank/DDBJ databases">
        <title>Genome of toxic invasive species Heracleum sosnowskyi carries increased number of genes despite the absence of recent whole-genome duplications.</title>
        <authorList>
            <person name="Schelkunov M."/>
            <person name="Shtratnikova V."/>
            <person name="Makarenko M."/>
            <person name="Klepikova A."/>
            <person name="Omelchenko D."/>
            <person name="Novikova G."/>
            <person name="Obukhova E."/>
            <person name="Bogdanov V."/>
            <person name="Penin A."/>
            <person name="Logacheva M."/>
        </authorList>
    </citation>
    <scope>NUCLEOTIDE SEQUENCE</scope>
    <source>
        <strain evidence="2">Hsosn_3</strain>
        <tissue evidence="2">Leaf</tissue>
    </source>
</reference>